<dbReference type="Proteomes" id="UP001283341">
    <property type="component" value="Unassembled WGS sequence"/>
</dbReference>
<evidence type="ECO:0000256" key="1">
    <source>
        <dbReference type="ARBA" id="ARBA00022737"/>
    </source>
</evidence>
<dbReference type="Pfam" id="PF17100">
    <property type="entry name" value="NACHT_N"/>
    <property type="match status" value="1"/>
</dbReference>
<evidence type="ECO:0000313" key="4">
    <source>
        <dbReference type="EMBL" id="KAK3318225.1"/>
    </source>
</evidence>
<dbReference type="Pfam" id="PF24883">
    <property type="entry name" value="NPHP3_N"/>
    <property type="match status" value="1"/>
</dbReference>
<sequence>MTSPTTCGNTAYQGIKNGPDTAKLVEVYEKILTSVYRSEIGSEISRLHEGHDPCLVAKAKKHENAHQAVQQVVNFVQTTSHAVTSMLSAYPPASIAWSGICAVLPIIANPSRQRLTMRDGLFYIMEKMEWYIAVCQIFLRSSRRHTPGMLSLRELTKVKTMNLFKALLEYEIKAVCSLYATSPLARILRSIDDWASRLEDVKNLEAEISTYLLQFGSTATTTELAQISQDTSTISMVLREMKILREQGDEEKRRAEETRRLEVIGRLSTETTCPYLERRMAVPKRVQGTCELFQTHKKYKDWLESADGGLLLLHVDPGCGKFMLSRFLLEEVLPVKMVKDTVCYFFFKDSPDQNNTATALCALIHPILTSRPELTDVVRADILENGTALTVKERVLWNIFGKITMQLRRTGRNTVCVLDALDECQKEGGWGYPEITELFQEFSQGCILLAGENMLATDRGFSEKRKEDIQKILVQKGGQQRTYLWVRLVFEVLGSNRQDRPVVWKRIVSTLPQTVNDAYDKLLERDGEADRDRVMMLLRLMIVALRPIPLRTAILLLDSGDFIDEELEDDSDADYLELESEQNFRAWVMGT</sequence>
<dbReference type="InterPro" id="IPR027417">
    <property type="entry name" value="P-loop_NTPase"/>
</dbReference>
<keyword evidence="5" id="KW-1185">Reference proteome</keyword>
<dbReference type="InterPro" id="IPR056884">
    <property type="entry name" value="NPHP3-like_N"/>
</dbReference>
<protein>
    <recommendedName>
        <fullName evidence="6">NWD NACHT-NTPase N-terminal domain-containing protein</fullName>
    </recommendedName>
</protein>
<dbReference type="Gene3D" id="3.40.50.300">
    <property type="entry name" value="P-loop containing nucleotide triphosphate hydrolases"/>
    <property type="match status" value="1"/>
</dbReference>
<feature type="domain" description="Nephrocystin 3-like N-terminal" evidence="3">
    <location>
        <begin position="288"/>
        <end position="441"/>
    </location>
</feature>
<evidence type="ECO:0008006" key="6">
    <source>
        <dbReference type="Google" id="ProtNLM"/>
    </source>
</evidence>
<dbReference type="PANTHER" id="PTHR10039">
    <property type="entry name" value="AMELOGENIN"/>
    <property type="match status" value="1"/>
</dbReference>
<organism evidence="4 5">
    <name type="scientific">Apodospora peruviana</name>
    <dbReference type="NCBI Taxonomy" id="516989"/>
    <lineage>
        <taxon>Eukaryota</taxon>
        <taxon>Fungi</taxon>
        <taxon>Dikarya</taxon>
        <taxon>Ascomycota</taxon>
        <taxon>Pezizomycotina</taxon>
        <taxon>Sordariomycetes</taxon>
        <taxon>Sordariomycetidae</taxon>
        <taxon>Sordariales</taxon>
        <taxon>Lasiosphaeriaceae</taxon>
        <taxon>Apodospora</taxon>
    </lineage>
</organism>
<evidence type="ECO:0000313" key="5">
    <source>
        <dbReference type="Proteomes" id="UP001283341"/>
    </source>
</evidence>
<evidence type="ECO:0000259" key="2">
    <source>
        <dbReference type="Pfam" id="PF17100"/>
    </source>
</evidence>
<evidence type="ECO:0000259" key="3">
    <source>
        <dbReference type="Pfam" id="PF24883"/>
    </source>
</evidence>
<proteinExistence type="predicted"/>
<reference evidence="4" key="1">
    <citation type="journal article" date="2023" name="Mol. Phylogenet. Evol.">
        <title>Genome-scale phylogeny and comparative genomics of the fungal order Sordariales.</title>
        <authorList>
            <person name="Hensen N."/>
            <person name="Bonometti L."/>
            <person name="Westerberg I."/>
            <person name="Brannstrom I.O."/>
            <person name="Guillou S."/>
            <person name="Cros-Aarteil S."/>
            <person name="Calhoun S."/>
            <person name="Haridas S."/>
            <person name="Kuo A."/>
            <person name="Mondo S."/>
            <person name="Pangilinan J."/>
            <person name="Riley R."/>
            <person name="LaButti K."/>
            <person name="Andreopoulos B."/>
            <person name="Lipzen A."/>
            <person name="Chen C."/>
            <person name="Yan M."/>
            <person name="Daum C."/>
            <person name="Ng V."/>
            <person name="Clum A."/>
            <person name="Steindorff A."/>
            <person name="Ohm R.A."/>
            <person name="Martin F."/>
            <person name="Silar P."/>
            <person name="Natvig D.O."/>
            <person name="Lalanne C."/>
            <person name="Gautier V."/>
            <person name="Ament-Velasquez S.L."/>
            <person name="Kruys A."/>
            <person name="Hutchinson M.I."/>
            <person name="Powell A.J."/>
            <person name="Barry K."/>
            <person name="Miller A.N."/>
            <person name="Grigoriev I.V."/>
            <person name="Debuchy R."/>
            <person name="Gladieux P."/>
            <person name="Hiltunen Thoren M."/>
            <person name="Johannesson H."/>
        </authorList>
    </citation>
    <scope>NUCLEOTIDE SEQUENCE</scope>
    <source>
        <strain evidence="4">CBS 118394</strain>
    </source>
</reference>
<comment type="caution">
    <text evidence="4">The sequence shown here is derived from an EMBL/GenBank/DDBJ whole genome shotgun (WGS) entry which is preliminary data.</text>
</comment>
<accession>A0AAE0I4F8</accession>
<gene>
    <name evidence="4" type="ORF">B0H66DRAFT_622041</name>
</gene>
<dbReference type="InterPro" id="IPR031359">
    <property type="entry name" value="NACHT_N"/>
</dbReference>
<dbReference type="EMBL" id="JAUEDM010000004">
    <property type="protein sequence ID" value="KAK3318225.1"/>
    <property type="molecule type" value="Genomic_DNA"/>
</dbReference>
<keyword evidence="1" id="KW-0677">Repeat</keyword>
<name>A0AAE0I4F8_9PEZI</name>
<dbReference type="AlphaFoldDB" id="A0AAE0I4F8"/>
<reference evidence="4" key="2">
    <citation type="submission" date="2023-06" db="EMBL/GenBank/DDBJ databases">
        <authorList>
            <consortium name="Lawrence Berkeley National Laboratory"/>
            <person name="Haridas S."/>
            <person name="Hensen N."/>
            <person name="Bonometti L."/>
            <person name="Westerberg I."/>
            <person name="Brannstrom I.O."/>
            <person name="Guillou S."/>
            <person name="Cros-Aarteil S."/>
            <person name="Calhoun S."/>
            <person name="Kuo A."/>
            <person name="Mondo S."/>
            <person name="Pangilinan J."/>
            <person name="Riley R."/>
            <person name="Labutti K."/>
            <person name="Andreopoulos B."/>
            <person name="Lipzen A."/>
            <person name="Chen C."/>
            <person name="Yanf M."/>
            <person name="Daum C."/>
            <person name="Ng V."/>
            <person name="Clum A."/>
            <person name="Steindorff A."/>
            <person name="Ohm R."/>
            <person name="Martin F."/>
            <person name="Silar P."/>
            <person name="Natvig D."/>
            <person name="Lalanne C."/>
            <person name="Gautier V."/>
            <person name="Ament-Velasquez S.L."/>
            <person name="Kruys A."/>
            <person name="Hutchinson M.I."/>
            <person name="Powell A.J."/>
            <person name="Barry K."/>
            <person name="Miller A.N."/>
            <person name="Grigoriev I.V."/>
            <person name="Debuchy R."/>
            <person name="Gladieux P."/>
            <person name="Thoren M.H."/>
            <person name="Johannesson H."/>
        </authorList>
    </citation>
    <scope>NUCLEOTIDE SEQUENCE</scope>
    <source>
        <strain evidence="4">CBS 118394</strain>
    </source>
</reference>
<feature type="domain" description="NWD NACHT-NTPase N-terminal" evidence="2">
    <location>
        <begin position="57"/>
        <end position="208"/>
    </location>
</feature>